<proteinExistence type="predicted"/>
<evidence type="ECO:0000256" key="1">
    <source>
        <dbReference type="SAM" id="Phobius"/>
    </source>
</evidence>
<dbReference type="RefSeq" id="WP_094779360.1">
    <property type="nucleotide sequence ID" value="NZ_CYGX02000019.1"/>
</dbReference>
<keyword evidence="1" id="KW-0472">Membrane</keyword>
<name>A0A1N7RVW0_9BURK</name>
<gene>
    <name evidence="2" type="ORF">BN2475_190133</name>
</gene>
<dbReference type="AlphaFoldDB" id="A0A1N7RVW0"/>
<dbReference type="OrthoDB" id="9007359at2"/>
<reference evidence="2 3" key="1">
    <citation type="submission" date="2016-12" db="EMBL/GenBank/DDBJ databases">
        <authorList>
            <person name="Song W.-J."/>
            <person name="Kurnit D.M."/>
        </authorList>
    </citation>
    <scope>NUCLEOTIDE SEQUENCE [LARGE SCALE GENOMIC DNA]</scope>
    <source>
        <strain evidence="2 3">STM7296</strain>
    </source>
</reference>
<dbReference type="EMBL" id="CYGX02000019">
    <property type="protein sequence ID" value="SIT39227.1"/>
    <property type="molecule type" value="Genomic_DNA"/>
</dbReference>
<evidence type="ECO:0000313" key="3">
    <source>
        <dbReference type="Proteomes" id="UP000187012"/>
    </source>
</evidence>
<dbReference type="STRING" id="1247936.BN2475_190133"/>
<keyword evidence="3" id="KW-1185">Reference proteome</keyword>
<sequence length="121" mass="12820">MKPVTVDILRAHLLAASLTAMGAGAVVCAALVLPVQQSGFGSMSVRLCAIAVIIGGVIAVREFAQAAFKFAIERRYALRARQSTLPAWPTSAVAVASDCPRRWLVTLHLRLTGTPFVLPGH</sequence>
<evidence type="ECO:0000313" key="2">
    <source>
        <dbReference type="EMBL" id="SIT39227.1"/>
    </source>
</evidence>
<keyword evidence="1" id="KW-1133">Transmembrane helix</keyword>
<feature type="transmembrane region" description="Helical" evidence="1">
    <location>
        <begin position="12"/>
        <end position="33"/>
    </location>
</feature>
<dbReference type="Proteomes" id="UP000187012">
    <property type="component" value="Unassembled WGS sequence"/>
</dbReference>
<keyword evidence="1" id="KW-0812">Transmembrane</keyword>
<accession>A0A1N7RVW0</accession>
<protein>
    <submittedName>
        <fullName evidence="2">Uncharacterized protein</fullName>
    </submittedName>
</protein>
<organism evidence="2 3">
    <name type="scientific">Paraburkholderia ribeironis</name>
    <dbReference type="NCBI Taxonomy" id="1247936"/>
    <lineage>
        <taxon>Bacteria</taxon>
        <taxon>Pseudomonadati</taxon>
        <taxon>Pseudomonadota</taxon>
        <taxon>Betaproteobacteria</taxon>
        <taxon>Burkholderiales</taxon>
        <taxon>Burkholderiaceae</taxon>
        <taxon>Paraburkholderia</taxon>
    </lineage>
</organism>